<dbReference type="InterPro" id="IPR043149">
    <property type="entry name" value="TagF_N"/>
</dbReference>
<comment type="subcellular location">
    <subcellularLocation>
        <location evidence="1">Cell membrane</location>
        <topology evidence="1">Peripheral membrane protein</topology>
    </subcellularLocation>
</comment>
<proteinExistence type="inferred from homology"/>
<keyword evidence="5" id="KW-0777">Teichoic acid biosynthesis</keyword>
<dbReference type="SUPFAM" id="SSF53756">
    <property type="entry name" value="UDP-Glycosyltransferase/glycogen phosphorylase"/>
    <property type="match status" value="2"/>
</dbReference>
<dbReference type="OMA" id="PCEEERI"/>
<dbReference type="RefSeq" id="WP_013853334.1">
    <property type="nucleotide sequence ID" value="NZ_CP011860.1"/>
</dbReference>
<evidence type="ECO:0000256" key="1">
    <source>
        <dbReference type="ARBA" id="ARBA00004202"/>
    </source>
</evidence>
<evidence type="ECO:0000313" key="7">
    <source>
        <dbReference type="EMBL" id="BBE36305.1"/>
    </source>
</evidence>
<dbReference type="InterPro" id="IPR043148">
    <property type="entry name" value="TagF_C"/>
</dbReference>
<protein>
    <submittedName>
        <fullName evidence="7">CDP-glycerol:poly(Glycerophosphate) glycerophosphotransferase</fullName>
    </submittedName>
</protein>
<dbReference type="InterPro" id="IPR051612">
    <property type="entry name" value="Teichoic_Acid_Biosynth"/>
</dbReference>
<dbReference type="PANTHER" id="PTHR37316:SF3">
    <property type="entry name" value="TEICHOIC ACID GLYCEROL-PHOSPHATE TRANSFERASE"/>
    <property type="match status" value="1"/>
</dbReference>
<dbReference type="Pfam" id="PF04464">
    <property type="entry name" value="Glyphos_transf"/>
    <property type="match status" value="1"/>
</dbReference>
<organism evidence="7">
    <name type="scientific">Erysipelothrix rhusiopathiae</name>
    <dbReference type="NCBI Taxonomy" id="1648"/>
    <lineage>
        <taxon>Bacteria</taxon>
        <taxon>Bacillati</taxon>
        <taxon>Bacillota</taxon>
        <taxon>Erysipelotrichia</taxon>
        <taxon>Erysipelotrichales</taxon>
        <taxon>Erysipelotrichaceae</taxon>
        <taxon>Erysipelothrix</taxon>
    </lineage>
</organism>
<dbReference type="GO" id="GO:0047355">
    <property type="term" value="F:CDP-glycerol glycerophosphotransferase activity"/>
    <property type="evidence" value="ECO:0007669"/>
    <property type="project" value="InterPro"/>
</dbReference>
<dbReference type="GO" id="GO:0019350">
    <property type="term" value="P:teichoic acid biosynthetic process"/>
    <property type="evidence" value="ECO:0007669"/>
    <property type="project" value="UniProtKB-KW"/>
</dbReference>
<dbReference type="EMBL" id="LC380400">
    <property type="protein sequence ID" value="BBE36305.1"/>
    <property type="molecule type" value="Genomic_DNA"/>
</dbReference>
<keyword evidence="6" id="KW-0472">Membrane</keyword>
<accession>A0A2Z6FYT8</accession>
<evidence type="ECO:0000256" key="6">
    <source>
        <dbReference type="ARBA" id="ARBA00023136"/>
    </source>
</evidence>
<comment type="similarity">
    <text evidence="2">Belongs to the CDP-glycerol glycerophosphotransferase family.</text>
</comment>
<dbReference type="InterPro" id="IPR007554">
    <property type="entry name" value="Glycerophosphate_synth"/>
</dbReference>
<reference evidence="7" key="1">
    <citation type="journal article" date="2018" name="Infect. Immun.">
        <title>Identification of the Chromosomal Region Essential for Serovar-Specific Antigen and Virulence of Serovar 1 and 2 Strains of Erysipelothrix rhusiopathiae.</title>
        <authorList>
            <person name="Ogawa Y."/>
            <person name="Shiraiwa K."/>
            <person name="Nishikawa S."/>
            <person name="Eguchi M."/>
            <person name="Shimoji Y."/>
        </authorList>
    </citation>
    <scope>NUCLEOTIDE SEQUENCE</scope>
    <source>
        <strain evidence="7">Mie 02-47</strain>
    </source>
</reference>
<name>A0A2Z6FYT8_ERYRH</name>
<dbReference type="GO" id="GO:0005886">
    <property type="term" value="C:plasma membrane"/>
    <property type="evidence" value="ECO:0007669"/>
    <property type="project" value="UniProtKB-SubCell"/>
</dbReference>
<keyword evidence="4 7" id="KW-0808">Transferase</keyword>
<keyword evidence="3" id="KW-1003">Cell membrane</keyword>
<dbReference type="Gene3D" id="3.40.50.12580">
    <property type="match status" value="1"/>
</dbReference>
<dbReference type="PANTHER" id="PTHR37316">
    <property type="entry name" value="TEICHOIC ACID GLYCEROL-PHOSPHATE PRIMASE"/>
    <property type="match status" value="1"/>
</dbReference>
<dbReference type="AlphaFoldDB" id="A0A2Z6FYT8"/>
<sequence>MIKIKRIIKDLIYYGLSLVNFLVPKNKNRIFLFDQKYKKDNVYALAEYLSNSKYDYDVVYYTKERPLLELSRIRYINKLYSALWNQMRSSLVVYSYRGDGFIPFKSFRSQKIVDTMHGSPLKAIGYSRTDHKSNSQIFPYSRTFDYILCLSDYFKEVVQERFGASEEQCLVLGYPRNDMIFKDESFLTQVKMEEKYEKVILWMPTWRNSIIGNSGISEDKYSFPILNIDNIKHVNELLESKNILLVIKPHPFQISLELFQADQSNIKIIDNEFLDKHGVDLYKALNSFDGLITDYSSVYFDYLLTNKTIGFTMDDFDLYSGYQGFSVDDPLPLMPGYKITDLDGLIKFFENVLEEVDSFKSKREEVNHKVNKYMDNKSSERFIDFFENIGTISK</sequence>
<evidence type="ECO:0000256" key="2">
    <source>
        <dbReference type="ARBA" id="ARBA00010488"/>
    </source>
</evidence>
<evidence type="ECO:0000256" key="5">
    <source>
        <dbReference type="ARBA" id="ARBA00022944"/>
    </source>
</evidence>
<dbReference type="GeneID" id="41396994"/>
<dbReference type="Gene3D" id="3.40.50.11820">
    <property type="match status" value="1"/>
</dbReference>
<evidence type="ECO:0000256" key="4">
    <source>
        <dbReference type="ARBA" id="ARBA00022679"/>
    </source>
</evidence>
<evidence type="ECO:0000256" key="3">
    <source>
        <dbReference type="ARBA" id="ARBA00022475"/>
    </source>
</evidence>